<name>A0A5R8WKY8_9BACT</name>
<protein>
    <submittedName>
        <fullName evidence="2">Uncharacterized protein</fullName>
    </submittedName>
</protein>
<proteinExistence type="predicted"/>
<evidence type="ECO:0000256" key="1">
    <source>
        <dbReference type="SAM" id="SignalP"/>
    </source>
</evidence>
<dbReference type="OrthoDB" id="878468at2"/>
<comment type="caution">
    <text evidence="2">The sequence shown here is derived from an EMBL/GenBank/DDBJ whole genome shotgun (WGS) entry which is preliminary data.</text>
</comment>
<feature type="chain" id="PRO_5024294858" evidence="1">
    <location>
        <begin position="20"/>
        <end position="254"/>
    </location>
</feature>
<dbReference type="Proteomes" id="UP000305517">
    <property type="component" value="Unassembled WGS sequence"/>
</dbReference>
<feature type="signal peptide" evidence="1">
    <location>
        <begin position="1"/>
        <end position="19"/>
    </location>
</feature>
<keyword evidence="1" id="KW-0732">Signal</keyword>
<sequence length="254" mass="27816">MKLFVTLILVLTTAVAAQAKCYGVNLEFWPKSGSIRPNAVFLIEGFEASQPVVSGLRTTHQAYLQADGQRIPLDVQEILVGQFQLTQALLRPRRRLVVGTQYELIVVERARPAESIIWRHKGSRTFQVKYTVEAGPDRAAPAWLAPPTEQAKHYEEYGCGPAVSVEFAAAAQDESVCLVRATVRDEATGQRTTCYLRPAAAGRIAVGHDMCSGAFELEKGRHFTVTFGLLDASGNTTPWTGKAIAFDRPDIPGM</sequence>
<organism evidence="2 3">
    <name type="scientific">Hymenobacter jeollabukensis</name>
    <dbReference type="NCBI Taxonomy" id="2025313"/>
    <lineage>
        <taxon>Bacteria</taxon>
        <taxon>Pseudomonadati</taxon>
        <taxon>Bacteroidota</taxon>
        <taxon>Cytophagia</taxon>
        <taxon>Cytophagales</taxon>
        <taxon>Hymenobacteraceae</taxon>
        <taxon>Hymenobacter</taxon>
    </lineage>
</organism>
<evidence type="ECO:0000313" key="2">
    <source>
        <dbReference type="EMBL" id="TLM89416.1"/>
    </source>
</evidence>
<dbReference type="EMBL" id="VAJM01000013">
    <property type="protein sequence ID" value="TLM89416.1"/>
    <property type="molecule type" value="Genomic_DNA"/>
</dbReference>
<dbReference type="AlphaFoldDB" id="A0A5R8WKY8"/>
<evidence type="ECO:0000313" key="3">
    <source>
        <dbReference type="Proteomes" id="UP000305517"/>
    </source>
</evidence>
<dbReference type="RefSeq" id="WP_138080389.1">
    <property type="nucleotide sequence ID" value="NZ_VAJM01000013.1"/>
</dbReference>
<reference evidence="2 3" key="1">
    <citation type="submission" date="2019-05" db="EMBL/GenBank/DDBJ databases">
        <title>Hymenobacter edaphi sp. nov., isolated from abandoned arsenic-contaminated farmland soil.</title>
        <authorList>
            <person name="Nie L."/>
        </authorList>
    </citation>
    <scope>NUCLEOTIDE SEQUENCE [LARGE SCALE GENOMIC DNA]</scope>
    <source>
        <strain evidence="2 3">1-3-3-8</strain>
    </source>
</reference>
<keyword evidence="3" id="KW-1185">Reference proteome</keyword>
<accession>A0A5R8WKY8</accession>
<gene>
    <name evidence="2" type="ORF">FDY95_20295</name>
</gene>